<name>A0A2H0B4S1_9BACT</name>
<dbReference type="InterPro" id="IPR000888">
    <property type="entry name" value="RmlC-like"/>
</dbReference>
<dbReference type="PANTHER" id="PTHR21047:SF2">
    <property type="entry name" value="THYMIDINE DIPHOSPHO-4-KETO-RHAMNOSE 3,5-EPIMERASE"/>
    <property type="match status" value="1"/>
</dbReference>
<dbReference type="EMBL" id="PCSQ01000007">
    <property type="protein sequence ID" value="PIP52652.1"/>
    <property type="molecule type" value="Genomic_DNA"/>
</dbReference>
<dbReference type="InterPro" id="IPR011051">
    <property type="entry name" value="RmlC_Cupin_sf"/>
</dbReference>
<accession>A0A2H0B4S1</accession>
<dbReference type="GO" id="GO:0000271">
    <property type="term" value="P:polysaccharide biosynthetic process"/>
    <property type="evidence" value="ECO:0007669"/>
    <property type="project" value="TreeGrafter"/>
</dbReference>
<dbReference type="SUPFAM" id="SSF51182">
    <property type="entry name" value="RmlC-like cupins"/>
    <property type="match status" value="1"/>
</dbReference>
<dbReference type="Pfam" id="PF00908">
    <property type="entry name" value="dTDP_sugar_isom"/>
    <property type="match status" value="1"/>
</dbReference>
<proteinExistence type="predicted"/>
<dbReference type="Gene3D" id="2.60.120.10">
    <property type="entry name" value="Jelly Rolls"/>
    <property type="match status" value="1"/>
</dbReference>
<gene>
    <name evidence="3" type="ORF">COX09_00390</name>
</gene>
<evidence type="ECO:0000313" key="4">
    <source>
        <dbReference type="Proteomes" id="UP000231081"/>
    </source>
</evidence>
<dbReference type="AlphaFoldDB" id="A0A2H0B4S1"/>
<evidence type="ECO:0008006" key="5">
    <source>
        <dbReference type="Google" id="ProtNLM"/>
    </source>
</evidence>
<evidence type="ECO:0000256" key="2">
    <source>
        <dbReference type="PIRSR" id="PIRSR600888-3"/>
    </source>
</evidence>
<dbReference type="Proteomes" id="UP000231081">
    <property type="component" value="Unassembled WGS sequence"/>
</dbReference>
<dbReference type="PANTHER" id="PTHR21047">
    <property type="entry name" value="DTDP-6-DEOXY-D-GLUCOSE-3,5 EPIMERASE"/>
    <property type="match status" value="1"/>
</dbReference>
<feature type="active site" description="Proton donor" evidence="1">
    <location>
        <position position="143"/>
    </location>
</feature>
<feature type="site" description="Participates in a stacking interaction with the thymidine ring of dTDP-4-oxo-6-deoxyglucose" evidence="2">
    <location>
        <position position="149"/>
    </location>
</feature>
<sequence length="199" mass="22197">MMFKPSPALEIQPGVFKTKIDGLYFLAYNFAADERGFFAEVGHTHKIETVTGQPFKIAQINHSRSLLNVVRGMHAEGWNKLVTVINGFAFSALADVRPDSPTFGVVETFELGPDNGGLKGSLYISQGIANSVCVLKSPVDYLYCVDKLYQERDKSGDQAISLFDPDLSIAWPIEKAKMIISERDKNAVFLRQKFPDKFK</sequence>
<feature type="active site" description="Proton acceptor" evidence="1">
    <location>
        <position position="74"/>
    </location>
</feature>
<dbReference type="GO" id="GO:0008830">
    <property type="term" value="F:dTDP-4-dehydrorhamnose 3,5-epimerase activity"/>
    <property type="evidence" value="ECO:0007669"/>
    <property type="project" value="InterPro"/>
</dbReference>
<comment type="caution">
    <text evidence="3">The sequence shown here is derived from an EMBL/GenBank/DDBJ whole genome shotgun (WGS) entry which is preliminary data.</text>
</comment>
<organism evidence="3 4">
    <name type="scientific">Candidatus Beckwithbacteria bacterium CG23_combo_of_CG06-09_8_20_14_all_47_9</name>
    <dbReference type="NCBI Taxonomy" id="1974498"/>
    <lineage>
        <taxon>Bacteria</taxon>
        <taxon>Candidatus Beckwithiibacteriota</taxon>
    </lineage>
</organism>
<protein>
    <recommendedName>
        <fullName evidence="5">dTDP-4-dehydrorhamnose 3,5-epimerase</fullName>
    </recommendedName>
</protein>
<dbReference type="InterPro" id="IPR014710">
    <property type="entry name" value="RmlC-like_jellyroll"/>
</dbReference>
<dbReference type="GO" id="GO:0005829">
    <property type="term" value="C:cytosol"/>
    <property type="evidence" value="ECO:0007669"/>
    <property type="project" value="TreeGrafter"/>
</dbReference>
<reference evidence="3 4" key="1">
    <citation type="submission" date="2017-09" db="EMBL/GenBank/DDBJ databases">
        <title>Depth-based differentiation of microbial function through sediment-hosted aquifers and enrichment of novel symbionts in the deep terrestrial subsurface.</title>
        <authorList>
            <person name="Probst A.J."/>
            <person name="Ladd B."/>
            <person name="Jarett J.K."/>
            <person name="Geller-Mcgrath D.E."/>
            <person name="Sieber C.M."/>
            <person name="Emerson J.B."/>
            <person name="Anantharaman K."/>
            <person name="Thomas B.C."/>
            <person name="Malmstrom R."/>
            <person name="Stieglmeier M."/>
            <person name="Klingl A."/>
            <person name="Woyke T."/>
            <person name="Ryan C.M."/>
            <person name="Banfield J.F."/>
        </authorList>
    </citation>
    <scope>NUCLEOTIDE SEQUENCE [LARGE SCALE GENOMIC DNA]</scope>
    <source>
        <strain evidence="3">CG23_combo_of_CG06-09_8_20_14_all_47_9</strain>
    </source>
</reference>
<evidence type="ECO:0000313" key="3">
    <source>
        <dbReference type="EMBL" id="PIP52652.1"/>
    </source>
</evidence>
<evidence type="ECO:0000256" key="1">
    <source>
        <dbReference type="PIRSR" id="PIRSR600888-1"/>
    </source>
</evidence>
<dbReference type="GO" id="GO:0019305">
    <property type="term" value="P:dTDP-rhamnose biosynthetic process"/>
    <property type="evidence" value="ECO:0007669"/>
    <property type="project" value="TreeGrafter"/>
</dbReference>